<feature type="signal peptide" evidence="1">
    <location>
        <begin position="1"/>
        <end position="21"/>
    </location>
</feature>
<evidence type="ECO:0000313" key="4">
    <source>
        <dbReference type="EMBL" id="EYB69031.1"/>
    </source>
</evidence>
<gene>
    <name evidence="4" type="ORF">DEIPH_ctg012orf0106</name>
</gene>
<dbReference type="Pfam" id="PF12146">
    <property type="entry name" value="Hydrolase_4"/>
    <property type="match status" value="1"/>
</dbReference>
<dbReference type="SUPFAM" id="SSF53474">
    <property type="entry name" value="alpha/beta-Hydrolases"/>
    <property type="match status" value="1"/>
</dbReference>
<evidence type="ECO:0000259" key="2">
    <source>
        <dbReference type="Pfam" id="PF01738"/>
    </source>
</evidence>
<feature type="domain" description="Serine aminopeptidase S33" evidence="3">
    <location>
        <begin position="88"/>
        <end position="217"/>
    </location>
</feature>
<dbReference type="STRING" id="1476583.DEIPH_ctg012orf0106"/>
<accession>A0A016QSU1</accession>
<dbReference type="InterPro" id="IPR022742">
    <property type="entry name" value="Hydrolase_4"/>
</dbReference>
<proteinExistence type="predicted"/>
<keyword evidence="5" id="KW-1185">Reference proteome</keyword>
<dbReference type="PATRIC" id="fig|1476583.3.peg.930"/>
<feature type="domain" description="Dienelactone hydrolase" evidence="2">
    <location>
        <begin position="282"/>
        <end position="351"/>
    </location>
</feature>
<dbReference type="RefSeq" id="WP_034354582.1">
    <property type="nucleotide sequence ID" value="NZ_JHAC01000012.1"/>
</dbReference>
<dbReference type="PANTHER" id="PTHR43265:SF1">
    <property type="entry name" value="ESTERASE ESTD"/>
    <property type="match status" value="1"/>
</dbReference>
<name>A0A016QSU1_9DEIO</name>
<evidence type="ECO:0000313" key="5">
    <source>
        <dbReference type="Proteomes" id="UP000020492"/>
    </source>
</evidence>
<dbReference type="PANTHER" id="PTHR43265">
    <property type="entry name" value="ESTERASE ESTD"/>
    <property type="match status" value="1"/>
</dbReference>
<dbReference type="Pfam" id="PF01738">
    <property type="entry name" value="DLH"/>
    <property type="match status" value="1"/>
</dbReference>
<reference evidence="4 5" key="1">
    <citation type="submission" date="2014-03" db="EMBL/GenBank/DDBJ databases">
        <title>Draft genome sequence of Deinococcus phoenicis 1P10ME.</title>
        <authorList>
            <person name="Stepanov V.G."/>
            <person name="Vaishampayan P."/>
            <person name="Venkateswaran K."/>
            <person name="Fox G.E."/>
        </authorList>
    </citation>
    <scope>NUCLEOTIDE SEQUENCE [LARGE SCALE GENOMIC DNA]</scope>
    <source>
        <strain evidence="4 5">1P10ME</strain>
    </source>
</reference>
<dbReference type="OrthoDB" id="9809549at2"/>
<protein>
    <recommendedName>
        <fullName evidence="6">Serine aminopeptidase S33 domain-containing protein</fullName>
    </recommendedName>
</protein>
<dbReference type="Gene3D" id="3.40.50.1820">
    <property type="entry name" value="alpha/beta hydrolase"/>
    <property type="match status" value="2"/>
</dbReference>
<sequence>MNSKALLLAGLLALGLSSAHAGGVGQATASQATVTRSLTLNLGGVPSRAELTLPAGQGKAPLVLLIQGTGLEDLNGSYATFGGGRVPGSLGELAHALTRAGFAVMRFDKRHAAASFDPQTAPAASAAYGKLKMTDLLADARTALNTAKAQPGVDPGRVFVYGWSEGSVLAAHLALETGAGGLIVQGPVVEGYGETFAHQFERVGLTYLAPYAPGGSVDLQGVLAALTGPGSGLAKMQAQLLLSLDSTPQAPKLSTVLDTDGDGRINLRGEALPLIQTFYRSLDTQPGFYGPGSALPTLGALAPRLKLPVLILQGANDGNIDPASAQKLDAALGAGGNTDHTLRLYPGLGHSLGPAPSFTQDTFAPMAQGPMNDMASWLRAHTR</sequence>
<dbReference type="AlphaFoldDB" id="A0A016QSU1"/>
<organism evidence="4 5">
    <name type="scientific">Deinococcus phoenicis</name>
    <dbReference type="NCBI Taxonomy" id="1476583"/>
    <lineage>
        <taxon>Bacteria</taxon>
        <taxon>Thermotogati</taxon>
        <taxon>Deinococcota</taxon>
        <taxon>Deinococci</taxon>
        <taxon>Deinococcales</taxon>
        <taxon>Deinococcaceae</taxon>
        <taxon>Deinococcus</taxon>
    </lineage>
</organism>
<dbReference type="eggNOG" id="COG2267">
    <property type="taxonomic scope" value="Bacteria"/>
</dbReference>
<dbReference type="EMBL" id="JHAC01000012">
    <property type="protein sequence ID" value="EYB69031.1"/>
    <property type="molecule type" value="Genomic_DNA"/>
</dbReference>
<dbReference type="Proteomes" id="UP000020492">
    <property type="component" value="Unassembled WGS sequence"/>
</dbReference>
<evidence type="ECO:0000259" key="3">
    <source>
        <dbReference type="Pfam" id="PF12146"/>
    </source>
</evidence>
<dbReference type="GO" id="GO:0052689">
    <property type="term" value="F:carboxylic ester hydrolase activity"/>
    <property type="evidence" value="ECO:0007669"/>
    <property type="project" value="TreeGrafter"/>
</dbReference>
<evidence type="ECO:0008006" key="6">
    <source>
        <dbReference type="Google" id="ProtNLM"/>
    </source>
</evidence>
<feature type="chain" id="PRO_5001485622" description="Serine aminopeptidase S33 domain-containing protein" evidence="1">
    <location>
        <begin position="22"/>
        <end position="383"/>
    </location>
</feature>
<dbReference type="InterPro" id="IPR029058">
    <property type="entry name" value="AB_hydrolase_fold"/>
</dbReference>
<dbReference type="InterPro" id="IPR002925">
    <property type="entry name" value="Dienelactn_hydro"/>
</dbReference>
<comment type="caution">
    <text evidence="4">The sequence shown here is derived from an EMBL/GenBank/DDBJ whole genome shotgun (WGS) entry which is preliminary data.</text>
</comment>
<dbReference type="InterPro" id="IPR053145">
    <property type="entry name" value="AB_hydrolase_Est10"/>
</dbReference>
<evidence type="ECO:0000256" key="1">
    <source>
        <dbReference type="SAM" id="SignalP"/>
    </source>
</evidence>
<keyword evidence="1" id="KW-0732">Signal</keyword>